<dbReference type="Proteomes" id="UP000198211">
    <property type="component" value="Unassembled WGS sequence"/>
</dbReference>
<feature type="compositionally biased region" description="Basic and acidic residues" evidence="6">
    <location>
        <begin position="196"/>
        <end position="207"/>
    </location>
</feature>
<dbReference type="SUPFAM" id="SSF50630">
    <property type="entry name" value="Acid proteases"/>
    <property type="match status" value="1"/>
</dbReference>
<evidence type="ECO:0000256" key="4">
    <source>
        <dbReference type="ARBA" id="ARBA00022918"/>
    </source>
</evidence>
<dbReference type="InterPro" id="IPR043502">
    <property type="entry name" value="DNA/RNA_pol_sf"/>
</dbReference>
<dbReference type="Pfam" id="PF00078">
    <property type="entry name" value="RVT_1"/>
    <property type="match status" value="1"/>
</dbReference>
<protein>
    <recommendedName>
        <fullName evidence="7">Peptidase A2 domain-containing protein</fullName>
    </recommendedName>
</protein>
<keyword evidence="1" id="KW-0808">Transferase</keyword>
<dbReference type="PANTHER" id="PTHR33064">
    <property type="entry name" value="POL PROTEIN"/>
    <property type="match status" value="1"/>
</dbReference>
<dbReference type="GO" id="GO:0006310">
    <property type="term" value="P:DNA recombination"/>
    <property type="evidence" value="ECO:0007669"/>
    <property type="project" value="UniProtKB-KW"/>
</dbReference>
<dbReference type="InterPro" id="IPR005162">
    <property type="entry name" value="Retrotrans_gag_dom"/>
</dbReference>
<dbReference type="PROSITE" id="PS50175">
    <property type="entry name" value="ASP_PROT_RETROV"/>
    <property type="match status" value="1"/>
</dbReference>
<dbReference type="SUPFAM" id="SSF56672">
    <property type="entry name" value="DNA/RNA polymerases"/>
    <property type="match status" value="1"/>
</dbReference>
<feature type="region of interest" description="Disordered" evidence="6">
    <location>
        <begin position="1"/>
        <end position="36"/>
    </location>
</feature>
<comment type="caution">
    <text evidence="8">The sequence shown here is derived from an EMBL/GenBank/DDBJ whole genome shotgun (WGS) entry which is preliminary data.</text>
</comment>
<keyword evidence="5" id="KW-0233">DNA recombination</keyword>
<keyword evidence="9" id="KW-1185">Reference proteome</keyword>
<evidence type="ECO:0000256" key="3">
    <source>
        <dbReference type="ARBA" id="ARBA00022801"/>
    </source>
</evidence>
<dbReference type="CDD" id="cd01647">
    <property type="entry name" value="RT_LTR"/>
    <property type="match status" value="1"/>
</dbReference>
<keyword evidence="2" id="KW-0548">Nucleotidyltransferase</keyword>
<feature type="region of interest" description="Disordered" evidence="6">
    <location>
        <begin position="72"/>
        <end position="108"/>
    </location>
</feature>
<reference evidence="9" key="1">
    <citation type="submission" date="2017-03" db="EMBL/GenBank/DDBJ databases">
        <title>Phytopthora megakarya and P. palmivora, two closely related causual agents of cacao black pod achieved similar genome size and gene model numbers by different mechanisms.</title>
        <authorList>
            <person name="Ali S."/>
            <person name="Shao J."/>
            <person name="Larry D.J."/>
            <person name="Kronmiller B."/>
            <person name="Shen D."/>
            <person name="Strem M.D."/>
            <person name="Melnick R.L."/>
            <person name="Guiltinan M.J."/>
            <person name="Tyler B.M."/>
            <person name="Meinhardt L.W."/>
            <person name="Bailey B.A."/>
        </authorList>
    </citation>
    <scope>NUCLEOTIDE SEQUENCE [LARGE SCALE GENOMIC DNA]</scope>
    <source>
        <strain evidence="9">zdho120</strain>
    </source>
</reference>
<dbReference type="Pfam" id="PF13456">
    <property type="entry name" value="RVT_3"/>
    <property type="match status" value="1"/>
</dbReference>
<dbReference type="InterPro" id="IPR043128">
    <property type="entry name" value="Rev_trsase/Diguanyl_cyclase"/>
</dbReference>
<gene>
    <name evidence="8" type="ORF">PHMEG_00013305</name>
</gene>
<dbReference type="Gene3D" id="3.30.420.10">
    <property type="entry name" value="Ribonuclease H-like superfamily/Ribonuclease H"/>
    <property type="match status" value="1"/>
</dbReference>
<keyword evidence="4" id="KW-0695">RNA-directed DNA polymerase</keyword>
<dbReference type="GO" id="GO:0004190">
    <property type="term" value="F:aspartic-type endopeptidase activity"/>
    <property type="evidence" value="ECO:0007669"/>
    <property type="project" value="InterPro"/>
</dbReference>
<dbReference type="OrthoDB" id="1730596at2759"/>
<dbReference type="InterPro" id="IPR036397">
    <property type="entry name" value="RNaseH_sf"/>
</dbReference>
<organism evidence="8 9">
    <name type="scientific">Phytophthora megakarya</name>
    <dbReference type="NCBI Taxonomy" id="4795"/>
    <lineage>
        <taxon>Eukaryota</taxon>
        <taxon>Sar</taxon>
        <taxon>Stramenopiles</taxon>
        <taxon>Oomycota</taxon>
        <taxon>Peronosporomycetes</taxon>
        <taxon>Peronosporales</taxon>
        <taxon>Peronosporaceae</taxon>
        <taxon>Phytophthora</taxon>
    </lineage>
</organism>
<dbReference type="GO" id="GO:0006508">
    <property type="term" value="P:proteolysis"/>
    <property type="evidence" value="ECO:0007669"/>
    <property type="project" value="InterPro"/>
</dbReference>
<feature type="region of interest" description="Disordered" evidence="6">
    <location>
        <begin position="178"/>
        <end position="240"/>
    </location>
</feature>
<feature type="compositionally biased region" description="Basic and acidic residues" evidence="6">
    <location>
        <begin position="418"/>
        <end position="451"/>
    </location>
</feature>
<evidence type="ECO:0000313" key="8">
    <source>
        <dbReference type="EMBL" id="OWZ13378.1"/>
    </source>
</evidence>
<dbReference type="GO" id="GO:0004523">
    <property type="term" value="F:RNA-DNA hybrid ribonuclease activity"/>
    <property type="evidence" value="ECO:0007669"/>
    <property type="project" value="InterPro"/>
</dbReference>
<evidence type="ECO:0000259" key="7">
    <source>
        <dbReference type="PROSITE" id="PS50175"/>
    </source>
</evidence>
<evidence type="ECO:0000256" key="5">
    <source>
        <dbReference type="ARBA" id="ARBA00023172"/>
    </source>
</evidence>
<dbReference type="EMBL" id="NBNE01001595">
    <property type="protein sequence ID" value="OWZ13378.1"/>
    <property type="molecule type" value="Genomic_DNA"/>
</dbReference>
<dbReference type="Gene3D" id="3.10.10.10">
    <property type="entry name" value="HIV Type 1 Reverse Transcriptase, subunit A, domain 1"/>
    <property type="match status" value="1"/>
</dbReference>
<dbReference type="InterPro" id="IPR021109">
    <property type="entry name" value="Peptidase_aspartic_dom_sf"/>
</dbReference>
<dbReference type="Pfam" id="PF03732">
    <property type="entry name" value="Retrotrans_gag"/>
    <property type="match status" value="1"/>
</dbReference>
<feature type="domain" description="Peptidase A2" evidence="7">
    <location>
        <begin position="634"/>
        <end position="648"/>
    </location>
</feature>
<sequence>MTPITERSVSFDDSVDYSDAKEDDEDDYLEEKASVSELSEGAVVTVDRSAGVKALARNLAEELEEMAGPAMDFDDDGSDGVKPAAATGKATSQSTGFRPPINGDTPGANKVIGKTLELMMTKSSWMQMFGPTLVRQARFPSDAALDDWTPADAGTALRKWKKKLRAAFGVEEIAPDRQVGSPYMHDSHMVTPRSASRQDRVVKENEASRPTPNTYKGPVQQSDRRYDLNEDSSNDGKNILDVDHLEGDLTEEWARQIRELSVKEEKNSTPRIEITTRLPLGNIKSFSGYRNMSENLQDGALQWYRQLPRKTRRTWEFLSTAFIKYYCSKFNQSAKARYYSAKRKDKEHVCDYLNLLNRYAHNAGVQFENGDRVAKDHMVKDIHDIEDNLENMINDILKRRDRKAKRDSSVKRSSGQDGGRRRDSSRNEDSRSSYRRDSHYRDDRRRDESPYRPRITLADALSDLVTALNETSSNEDSFSDGERRDDEDRYSNGGSEYDYVGEDKRGHVAVANDHERRAAAEGTFARSDNRHSKGEVKWPEDREVRFGNTKERVEGNDGSLGENEACELDVGEYDGYLTEVSASSREPNETSSRSFVRTAKLLPGERLGWGSSQRYDKRKKMRAVVMGAIDDTRTRILLDTGANVSVISAAYALRLRLREVSDHGRSLEDLRVQSVDHSAGVDVVLGADFMIPAGVRLDLFHGTASLPDEVTVPLVKSAGAADDEPYGAQVVGGPTEDLYVPRGEWREVRLPRKRPSRATHELWIRKTRQMIPTAMKSRRGKPVWVRLTNVSDGTALCFKHSSVVLWIPREELPRKVGYVRLYLSKYNEWQVLGYAEGRDVTLFQKEEELYECWLAEQPPAVERKEYMTLARILARPIEDSVASRKLMLDHPESDDRAEASVDMLELTYISVMEEIAAEIASEPSSTVLDYTGPNVMNKSLSEDEHRKLIEVLKGHEGIMIACVLKKSGVDIRLCIDYKRVNAVTTVMEYALPLVDDFLTDMEAYQWFCSLDAASGFWAVMMTERARKVSAFVCALGHFAWRRMPFGLKNTPMLFQRMMDNALWEFVQPKGGWKEYSERMRSAEEDVEVTAASAYLEATTVSLTEYSGMNNGVQAALDIGATDLVIVGGSRLAIQQQSLGVIACKKKSLMTQLNRHRELVARLQSVKYLHAVREYNASADSLATEALENKASNVISDESRLAELRSLNRIQEVIYAPSPSPRRMNPRLALHKRKFRRDICDTRNRPGAASKTFLRFCARGPEGDRGPNGNDQAPS</sequence>
<dbReference type="InterPro" id="IPR000477">
    <property type="entry name" value="RT_dom"/>
</dbReference>
<dbReference type="Gene3D" id="3.30.70.270">
    <property type="match status" value="1"/>
</dbReference>
<feature type="region of interest" description="Disordered" evidence="6">
    <location>
        <begin position="468"/>
        <end position="501"/>
    </location>
</feature>
<dbReference type="GO" id="GO:0003676">
    <property type="term" value="F:nucleic acid binding"/>
    <property type="evidence" value="ECO:0007669"/>
    <property type="project" value="InterPro"/>
</dbReference>
<evidence type="ECO:0000256" key="2">
    <source>
        <dbReference type="ARBA" id="ARBA00022695"/>
    </source>
</evidence>
<evidence type="ECO:0000313" key="9">
    <source>
        <dbReference type="Proteomes" id="UP000198211"/>
    </source>
</evidence>
<feature type="compositionally biased region" description="Acidic residues" evidence="6">
    <location>
        <begin position="13"/>
        <end position="29"/>
    </location>
</feature>
<dbReference type="GO" id="GO:0003964">
    <property type="term" value="F:RNA-directed DNA polymerase activity"/>
    <property type="evidence" value="ECO:0007669"/>
    <property type="project" value="UniProtKB-KW"/>
</dbReference>
<dbReference type="PANTHER" id="PTHR33064:SF37">
    <property type="entry name" value="RIBONUCLEASE H"/>
    <property type="match status" value="1"/>
</dbReference>
<feature type="region of interest" description="Disordered" evidence="6">
    <location>
        <begin position="400"/>
        <end position="454"/>
    </location>
</feature>
<accession>A0A225W836</accession>
<dbReference type="InterPro" id="IPR002156">
    <property type="entry name" value="RNaseH_domain"/>
</dbReference>
<dbReference type="AlphaFoldDB" id="A0A225W836"/>
<evidence type="ECO:0000256" key="1">
    <source>
        <dbReference type="ARBA" id="ARBA00022679"/>
    </source>
</evidence>
<feature type="compositionally biased region" description="Basic and acidic residues" evidence="6">
    <location>
        <begin position="480"/>
        <end position="490"/>
    </location>
</feature>
<keyword evidence="3" id="KW-0378">Hydrolase</keyword>
<proteinExistence type="predicted"/>
<dbReference type="InterPro" id="IPR001995">
    <property type="entry name" value="Peptidase_A2_cat"/>
</dbReference>
<dbReference type="PROSITE" id="PS00141">
    <property type="entry name" value="ASP_PROTEASE"/>
    <property type="match status" value="1"/>
</dbReference>
<evidence type="ECO:0000256" key="6">
    <source>
        <dbReference type="SAM" id="MobiDB-lite"/>
    </source>
</evidence>
<dbReference type="InterPro" id="IPR051320">
    <property type="entry name" value="Viral_Replic_Matur_Polypro"/>
</dbReference>
<dbReference type="InterPro" id="IPR001969">
    <property type="entry name" value="Aspartic_peptidase_AS"/>
</dbReference>
<name>A0A225W836_9STRA</name>